<keyword evidence="2 4" id="KW-0863">Zinc-finger</keyword>
<organism evidence="7 8">
    <name type="scientific">Eptatretus burgeri</name>
    <name type="common">Inshore hagfish</name>
    <dbReference type="NCBI Taxonomy" id="7764"/>
    <lineage>
        <taxon>Eukaryota</taxon>
        <taxon>Metazoa</taxon>
        <taxon>Chordata</taxon>
        <taxon>Craniata</taxon>
        <taxon>Vertebrata</taxon>
        <taxon>Cyclostomata</taxon>
        <taxon>Myxini</taxon>
        <taxon>Myxiniformes</taxon>
        <taxon>Myxinidae</taxon>
        <taxon>Eptatretinae</taxon>
        <taxon>Eptatretus</taxon>
    </lineage>
</organism>
<keyword evidence="1" id="KW-0479">Metal-binding</keyword>
<dbReference type="PROSITE" id="PS50199">
    <property type="entry name" value="ZF_RANBP2_2"/>
    <property type="match status" value="1"/>
</dbReference>
<sequence length="51" mass="5514">MGDYKRPGRPKRQSKTSAAGAGWECSVCTFRNNQGAYTCAVCDARKGTATR</sequence>
<feature type="domain" description="RanBP2-type" evidence="6">
    <location>
        <begin position="18"/>
        <end position="48"/>
    </location>
</feature>
<dbReference type="GO" id="GO:0003677">
    <property type="term" value="F:DNA binding"/>
    <property type="evidence" value="ECO:0007669"/>
    <property type="project" value="TreeGrafter"/>
</dbReference>
<reference evidence="7" key="1">
    <citation type="submission" date="2025-08" db="UniProtKB">
        <authorList>
            <consortium name="Ensembl"/>
        </authorList>
    </citation>
    <scope>IDENTIFICATION</scope>
</reference>
<dbReference type="PROSITE" id="PS01358">
    <property type="entry name" value="ZF_RANBP2_1"/>
    <property type="match status" value="1"/>
</dbReference>
<evidence type="ECO:0000256" key="2">
    <source>
        <dbReference type="ARBA" id="ARBA00022771"/>
    </source>
</evidence>
<evidence type="ECO:0000313" key="7">
    <source>
        <dbReference type="Ensembl" id="ENSEBUP00000022491.1"/>
    </source>
</evidence>
<dbReference type="InterPro" id="IPR039958">
    <property type="entry name" value="RYBP/YAF2"/>
</dbReference>
<accession>A0A8C4QYJ1</accession>
<name>A0A8C4QYJ1_EPTBU</name>
<evidence type="ECO:0000259" key="6">
    <source>
        <dbReference type="PROSITE" id="PS50199"/>
    </source>
</evidence>
<protein>
    <recommendedName>
        <fullName evidence="6">RanBP2-type domain-containing protein</fullName>
    </recommendedName>
</protein>
<evidence type="ECO:0000256" key="5">
    <source>
        <dbReference type="SAM" id="MobiDB-lite"/>
    </source>
</evidence>
<dbReference type="PANTHER" id="PTHR12920:SF4">
    <property type="entry name" value="GEO03726P1"/>
    <property type="match status" value="1"/>
</dbReference>
<evidence type="ECO:0000313" key="8">
    <source>
        <dbReference type="Proteomes" id="UP000694388"/>
    </source>
</evidence>
<dbReference type="InterPro" id="IPR036443">
    <property type="entry name" value="Znf_RanBP2_sf"/>
</dbReference>
<keyword evidence="3" id="KW-0862">Zinc</keyword>
<dbReference type="GO" id="GO:0003712">
    <property type="term" value="F:transcription coregulator activity"/>
    <property type="evidence" value="ECO:0007669"/>
    <property type="project" value="TreeGrafter"/>
</dbReference>
<evidence type="ECO:0000256" key="1">
    <source>
        <dbReference type="ARBA" id="ARBA00022723"/>
    </source>
</evidence>
<keyword evidence="8" id="KW-1185">Reference proteome</keyword>
<dbReference type="SMART" id="SM00547">
    <property type="entry name" value="ZnF_RBZ"/>
    <property type="match status" value="1"/>
</dbReference>
<dbReference type="PANTHER" id="PTHR12920">
    <property type="entry name" value="RYBP AND YAF2-RELATED"/>
    <property type="match status" value="1"/>
</dbReference>
<dbReference type="GO" id="GO:0045893">
    <property type="term" value="P:positive regulation of DNA-templated transcription"/>
    <property type="evidence" value="ECO:0007669"/>
    <property type="project" value="InterPro"/>
</dbReference>
<feature type="region of interest" description="Disordered" evidence="5">
    <location>
        <begin position="1"/>
        <end position="20"/>
    </location>
</feature>
<dbReference type="InterPro" id="IPR001876">
    <property type="entry name" value="Znf_RanBP2"/>
</dbReference>
<dbReference type="Gene3D" id="4.10.1060.10">
    <property type="entry name" value="Zinc finger, RanBP2-type"/>
    <property type="match status" value="1"/>
</dbReference>
<proteinExistence type="predicted"/>
<reference evidence="7" key="2">
    <citation type="submission" date="2025-09" db="UniProtKB">
        <authorList>
            <consortium name="Ensembl"/>
        </authorList>
    </citation>
    <scope>IDENTIFICATION</scope>
</reference>
<dbReference type="Ensembl" id="ENSEBUT00000023067.1">
    <property type="protein sequence ID" value="ENSEBUP00000022491.1"/>
    <property type="gene ID" value="ENSEBUG00000013856.1"/>
</dbReference>
<dbReference type="GO" id="GO:0008270">
    <property type="term" value="F:zinc ion binding"/>
    <property type="evidence" value="ECO:0007669"/>
    <property type="project" value="UniProtKB-KW"/>
</dbReference>
<evidence type="ECO:0000256" key="4">
    <source>
        <dbReference type="PROSITE-ProRule" id="PRU00322"/>
    </source>
</evidence>
<dbReference type="AlphaFoldDB" id="A0A8C4QYJ1"/>
<dbReference type="SUPFAM" id="SSF90209">
    <property type="entry name" value="Ran binding protein zinc finger-like"/>
    <property type="match status" value="1"/>
</dbReference>
<dbReference type="Proteomes" id="UP000694388">
    <property type="component" value="Unplaced"/>
</dbReference>
<evidence type="ECO:0000256" key="3">
    <source>
        <dbReference type="ARBA" id="ARBA00022833"/>
    </source>
</evidence>
<dbReference type="GO" id="GO:0005634">
    <property type="term" value="C:nucleus"/>
    <property type="evidence" value="ECO:0007669"/>
    <property type="project" value="TreeGrafter"/>
</dbReference>
<dbReference type="OMA" id="WLLICIK"/>